<dbReference type="Gene3D" id="1.10.510.10">
    <property type="entry name" value="Transferase(Phosphotransferase) domain 1"/>
    <property type="match status" value="1"/>
</dbReference>
<organism evidence="2 3">
    <name type="scientific">Micromonospora palomenae</name>
    <dbReference type="NCBI Taxonomy" id="1461247"/>
    <lineage>
        <taxon>Bacteria</taxon>
        <taxon>Bacillati</taxon>
        <taxon>Actinomycetota</taxon>
        <taxon>Actinomycetes</taxon>
        <taxon>Micromonosporales</taxon>
        <taxon>Micromonosporaceae</taxon>
        <taxon>Micromonospora</taxon>
    </lineage>
</organism>
<protein>
    <submittedName>
        <fullName evidence="2">Fructosamine-3-kinase</fullName>
    </submittedName>
</protein>
<gene>
    <name evidence="2" type="ORF">FHX75_121223</name>
</gene>
<dbReference type="GO" id="GO:0016301">
    <property type="term" value="F:kinase activity"/>
    <property type="evidence" value="ECO:0007669"/>
    <property type="project" value="UniProtKB-UniRule"/>
</dbReference>
<dbReference type="InterPro" id="IPR016477">
    <property type="entry name" value="Fructo-/Ketosamine-3-kinase"/>
</dbReference>
<dbReference type="PIRSF" id="PIRSF006221">
    <property type="entry name" value="Ketosamine-3-kinase"/>
    <property type="match status" value="1"/>
</dbReference>
<accession>A0A561WFP4</accession>
<dbReference type="Gene3D" id="1.20.1270.240">
    <property type="match status" value="1"/>
</dbReference>
<keyword evidence="1 2" id="KW-0418">Kinase</keyword>
<comment type="caution">
    <text evidence="2">The sequence shown here is derived from an EMBL/GenBank/DDBJ whole genome shotgun (WGS) entry which is preliminary data.</text>
</comment>
<evidence type="ECO:0000313" key="3">
    <source>
        <dbReference type="Proteomes" id="UP000319927"/>
    </source>
</evidence>
<dbReference type="Gene3D" id="3.30.200.20">
    <property type="entry name" value="Phosphorylase Kinase, domain 1"/>
    <property type="match status" value="1"/>
</dbReference>
<dbReference type="SUPFAM" id="SSF56112">
    <property type="entry name" value="Protein kinase-like (PK-like)"/>
    <property type="match status" value="1"/>
</dbReference>
<evidence type="ECO:0000313" key="2">
    <source>
        <dbReference type="EMBL" id="TWG22690.1"/>
    </source>
</evidence>
<dbReference type="Proteomes" id="UP000319927">
    <property type="component" value="Unassembled WGS sequence"/>
</dbReference>
<dbReference type="RefSeq" id="WP_154941120.1">
    <property type="nucleotide sequence ID" value="NZ_VIXA01000002.1"/>
</dbReference>
<dbReference type="PANTHER" id="PTHR12149">
    <property type="entry name" value="FRUCTOSAMINE 3 KINASE-RELATED PROTEIN"/>
    <property type="match status" value="1"/>
</dbReference>
<dbReference type="OrthoDB" id="5291879at2"/>
<dbReference type="Pfam" id="PF03881">
    <property type="entry name" value="Fructosamin_kin"/>
    <property type="match status" value="1"/>
</dbReference>
<sequence length="304" mass="32882">MDLAYLRTHPEHLPTFLTHQRIRETPVAGGDVCAASRLTLDDGHSVFAKSWPERADRPVPESFFASEAAGLRWLRAAGTVAVPEVMVALPELLALDWVEPGEPSPEAAERFGRELAGMHRAGASAFGADWPGFIGPLPQDNTPDEGPWPDWFARRRLLPYLALSVDGGALGGADAALVERVVARIGEFGGDEPPARVHGDLWPGNVLWGADDRAWLVDPAAHGGHRETDLAQLALFGGAPHLERIIGAYREEWPLADGWRERLPLHQLHLLLVHTAAFGTAYRDAVTRAARAALGGTDRATVDG</sequence>
<dbReference type="EMBL" id="VIXA01000002">
    <property type="protein sequence ID" value="TWG22690.1"/>
    <property type="molecule type" value="Genomic_DNA"/>
</dbReference>
<keyword evidence="3" id="KW-1185">Reference proteome</keyword>
<keyword evidence="1" id="KW-0808">Transferase</keyword>
<dbReference type="InterPro" id="IPR011009">
    <property type="entry name" value="Kinase-like_dom_sf"/>
</dbReference>
<dbReference type="AlphaFoldDB" id="A0A561WFP4"/>
<reference evidence="2 3" key="1">
    <citation type="submission" date="2019-06" db="EMBL/GenBank/DDBJ databases">
        <title>Sequencing the genomes of 1000 actinobacteria strains.</title>
        <authorList>
            <person name="Klenk H.-P."/>
        </authorList>
    </citation>
    <scope>NUCLEOTIDE SEQUENCE [LARGE SCALE GENOMIC DNA]</scope>
    <source>
        <strain evidence="2 3">DSM 102131</strain>
    </source>
</reference>
<dbReference type="PANTHER" id="PTHR12149:SF8">
    <property type="entry name" value="PROTEIN-RIBULOSAMINE 3-KINASE"/>
    <property type="match status" value="1"/>
</dbReference>
<comment type="similarity">
    <text evidence="1">Belongs to the fructosamine kinase family.</text>
</comment>
<name>A0A561WFP4_9ACTN</name>
<evidence type="ECO:0000256" key="1">
    <source>
        <dbReference type="PIRNR" id="PIRNR006221"/>
    </source>
</evidence>
<proteinExistence type="inferred from homology"/>